<dbReference type="PANTHER" id="PTHR10434:SF64">
    <property type="entry name" value="1-ACYL-SN-GLYCEROL-3-PHOSPHATE ACYLTRANSFERASE-RELATED"/>
    <property type="match status" value="1"/>
</dbReference>
<dbReference type="GO" id="GO:0003841">
    <property type="term" value="F:1-acylglycerol-3-phosphate O-acyltransferase activity"/>
    <property type="evidence" value="ECO:0007669"/>
    <property type="project" value="TreeGrafter"/>
</dbReference>
<keyword evidence="4" id="KW-0443">Lipid metabolism</keyword>
<evidence type="ECO:0000313" key="8">
    <source>
        <dbReference type="Proteomes" id="UP000319769"/>
    </source>
</evidence>
<evidence type="ECO:0000256" key="1">
    <source>
        <dbReference type="ARBA" id="ARBA00005189"/>
    </source>
</evidence>
<organism evidence="7 8">
    <name type="scientific">Amycolatopsis acidicola</name>
    <dbReference type="NCBI Taxonomy" id="2596893"/>
    <lineage>
        <taxon>Bacteria</taxon>
        <taxon>Bacillati</taxon>
        <taxon>Actinomycetota</taxon>
        <taxon>Actinomycetes</taxon>
        <taxon>Pseudonocardiales</taxon>
        <taxon>Pseudonocardiaceae</taxon>
        <taxon>Amycolatopsis</taxon>
    </lineage>
</organism>
<feature type="domain" description="Phospholipid/glycerol acyltransferase" evidence="6">
    <location>
        <begin position="53"/>
        <end position="172"/>
    </location>
</feature>
<dbReference type="Proteomes" id="UP000319769">
    <property type="component" value="Unassembled WGS sequence"/>
</dbReference>
<dbReference type="GO" id="GO:0006654">
    <property type="term" value="P:phosphatidic acid biosynthetic process"/>
    <property type="evidence" value="ECO:0007669"/>
    <property type="project" value="TreeGrafter"/>
</dbReference>
<dbReference type="RefSeq" id="WP_144746499.1">
    <property type="nucleotide sequence ID" value="NZ_VMNW02000006.1"/>
</dbReference>
<protein>
    <submittedName>
        <fullName evidence="7">1-acyl-sn-glycerol-3-phosphate acyltransferase</fullName>
    </submittedName>
</protein>
<dbReference type="PANTHER" id="PTHR10434">
    <property type="entry name" value="1-ACYL-SN-GLYCEROL-3-PHOSPHATE ACYLTRANSFERASE"/>
    <property type="match status" value="1"/>
</dbReference>
<keyword evidence="5 7" id="KW-0012">Acyltransferase</keyword>
<dbReference type="EMBL" id="VMNW02000006">
    <property type="protein sequence ID" value="KAA9164895.1"/>
    <property type="molecule type" value="Genomic_DNA"/>
</dbReference>
<keyword evidence="3" id="KW-0808">Transferase</keyword>
<evidence type="ECO:0000256" key="3">
    <source>
        <dbReference type="ARBA" id="ARBA00022679"/>
    </source>
</evidence>
<evidence type="ECO:0000256" key="5">
    <source>
        <dbReference type="ARBA" id="ARBA00023315"/>
    </source>
</evidence>
<evidence type="ECO:0000259" key="6">
    <source>
        <dbReference type="SMART" id="SM00563"/>
    </source>
</evidence>
<proteinExistence type="predicted"/>
<sequence>MRRWQAVTSVLAGASAAVRRGDLRTPARRLLSELDIDLTTDTDRLSVPGERGTLLVANHVSWLDIVAALAVEPVGFLAKREMRQWPVLGGVAVRAGTTFIARDELRGLPFVVSDLTSLLLSGRSVLVFPEGTTWCGRCRSADGVPGGAFRRAAFQAAIDASALIRPVTFEYRQGGEPSTVASFVGADTLFTSMRRVARADGLEVRVTAHPAFAPDGDRRELAARARAGVHQVAHV</sequence>
<reference evidence="7" key="1">
    <citation type="submission" date="2019-09" db="EMBL/GenBank/DDBJ databases">
        <authorList>
            <person name="Teo W.F.A."/>
            <person name="Duangmal K."/>
        </authorList>
    </citation>
    <scope>NUCLEOTIDE SEQUENCE [LARGE SCALE GENOMIC DNA]</scope>
    <source>
        <strain evidence="7">K81G1</strain>
    </source>
</reference>
<dbReference type="CDD" id="cd07989">
    <property type="entry name" value="LPLAT_AGPAT-like"/>
    <property type="match status" value="1"/>
</dbReference>
<dbReference type="AlphaFoldDB" id="A0A5N0VFK6"/>
<gene>
    <name evidence="7" type="ORF">FPZ12_006425</name>
</gene>
<comment type="caution">
    <text evidence="7">The sequence shown here is derived from an EMBL/GenBank/DDBJ whole genome shotgun (WGS) entry which is preliminary data.</text>
</comment>
<dbReference type="OrthoDB" id="5184723at2"/>
<dbReference type="SUPFAM" id="SSF69593">
    <property type="entry name" value="Glycerol-3-phosphate (1)-acyltransferase"/>
    <property type="match status" value="1"/>
</dbReference>
<comment type="pathway">
    <text evidence="1">Lipid metabolism.</text>
</comment>
<keyword evidence="8" id="KW-1185">Reference proteome</keyword>
<dbReference type="Pfam" id="PF01553">
    <property type="entry name" value="Acyltransferase"/>
    <property type="match status" value="1"/>
</dbReference>
<dbReference type="SMART" id="SM00563">
    <property type="entry name" value="PlsC"/>
    <property type="match status" value="1"/>
</dbReference>
<name>A0A5N0VFK6_9PSEU</name>
<accession>A0A5N0VFK6</accession>
<evidence type="ECO:0000256" key="4">
    <source>
        <dbReference type="ARBA" id="ARBA00023098"/>
    </source>
</evidence>
<evidence type="ECO:0000256" key="2">
    <source>
        <dbReference type="ARBA" id="ARBA00022516"/>
    </source>
</evidence>
<evidence type="ECO:0000313" key="7">
    <source>
        <dbReference type="EMBL" id="KAA9164895.1"/>
    </source>
</evidence>
<keyword evidence="2" id="KW-0444">Lipid biosynthesis</keyword>
<dbReference type="InterPro" id="IPR002123">
    <property type="entry name" value="Plipid/glycerol_acylTrfase"/>
</dbReference>